<dbReference type="Proteomes" id="UP000503251">
    <property type="component" value="Chromosome"/>
</dbReference>
<dbReference type="InterPro" id="IPR017926">
    <property type="entry name" value="GATASE"/>
</dbReference>
<dbReference type="CDD" id="cd01741">
    <property type="entry name" value="GATase1_1"/>
    <property type="match status" value="1"/>
</dbReference>
<dbReference type="PANTHER" id="PTHR42695:SF5">
    <property type="entry name" value="GLUTAMINE AMIDOTRANSFERASE YLR126C-RELATED"/>
    <property type="match status" value="1"/>
</dbReference>
<dbReference type="Gene3D" id="3.40.50.880">
    <property type="match status" value="1"/>
</dbReference>
<reference evidence="2 3" key="1">
    <citation type="submission" date="2019-04" db="EMBL/GenBank/DDBJ databases">
        <title>Isolation and culture of sulfate reducing bacteria from the cold seep of the South China Sea.</title>
        <authorList>
            <person name="Sun C."/>
            <person name="Liu R."/>
        </authorList>
    </citation>
    <scope>NUCLEOTIDE SEQUENCE [LARGE SCALE GENOMIC DNA]</scope>
    <source>
        <strain evidence="2 3">CS1</strain>
    </source>
</reference>
<feature type="domain" description="Glutamine amidotransferase" evidence="1">
    <location>
        <begin position="43"/>
        <end position="184"/>
    </location>
</feature>
<dbReference type="RefSeq" id="WP_171267437.1">
    <property type="nucleotide sequence ID" value="NZ_CP039543.1"/>
</dbReference>
<dbReference type="SUPFAM" id="SSF52317">
    <property type="entry name" value="Class I glutamine amidotransferase-like"/>
    <property type="match status" value="1"/>
</dbReference>
<dbReference type="InterPro" id="IPR029062">
    <property type="entry name" value="Class_I_gatase-like"/>
</dbReference>
<name>A0ABX6NFW7_9BACT</name>
<keyword evidence="2" id="KW-0315">Glutamine amidotransferase</keyword>
<dbReference type="PROSITE" id="PS51273">
    <property type="entry name" value="GATASE_TYPE_1"/>
    <property type="match status" value="1"/>
</dbReference>
<protein>
    <submittedName>
        <fullName evidence="2">Type 1 glutamine amidotransferase</fullName>
    </submittedName>
</protein>
<dbReference type="Pfam" id="PF00117">
    <property type="entry name" value="GATase"/>
    <property type="match status" value="1"/>
</dbReference>
<organism evidence="2 3">
    <name type="scientific">Oceanidesulfovibrio marinus</name>
    <dbReference type="NCBI Taxonomy" id="370038"/>
    <lineage>
        <taxon>Bacteria</taxon>
        <taxon>Pseudomonadati</taxon>
        <taxon>Thermodesulfobacteriota</taxon>
        <taxon>Desulfovibrionia</taxon>
        <taxon>Desulfovibrionales</taxon>
        <taxon>Desulfovibrionaceae</taxon>
        <taxon>Oceanidesulfovibrio</taxon>
    </lineage>
</organism>
<dbReference type="EMBL" id="CP039543">
    <property type="protein sequence ID" value="QJT09526.1"/>
    <property type="molecule type" value="Genomic_DNA"/>
</dbReference>
<proteinExistence type="predicted"/>
<sequence>MRIHTIEHVDFEGPAAIAEVASKHGHTLTRTRIFAGEPLPGMEDFDFLAVMGGPMSVHDTAAFPWLMEEKRFLNTALDVGKRILGVCLGAQLLAEALGAEVVKQSEREIGWYSVELTPEAGNSPAVAGFPARFPAFHWHGDTFSMPDGAVHLATSEACCNQAFSLGASLVGLQFHLETTQQSMELLIENCADELGPGQWIQTPEQMRRGIGQVETTHRLLETLFDNMEPKETR</sequence>
<evidence type="ECO:0000313" key="2">
    <source>
        <dbReference type="EMBL" id="QJT09526.1"/>
    </source>
</evidence>
<evidence type="ECO:0000313" key="3">
    <source>
        <dbReference type="Proteomes" id="UP000503251"/>
    </source>
</evidence>
<gene>
    <name evidence="2" type="ORF">E8L03_11505</name>
</gene>
<evidence type="ECO:0000259" key="1">
    <source>
        <dbReference type="Pfam" id="PF00117"/>
    </source>
</evidence>
<dbReference type="InterPro" id="IPR044992">
    <property type="entry name" value="ChyE-like"/>
</dbReference>
<keyword evidence="3" id="KW-1185">Reference proteome</keyword>
<accession>A0ABX6NFW7</accession>
<dbReference type="PANTHER" id="PTHR42695">
    <property type="entry name" value="GLUTAMINE AMIDOTRANSFERASE YLR126C-RELATED"/>
    <property type="match status" value="1"/>
</dbReference>